<sequence>VQVHPATAAASSVVPNTPTAPVPTVAQEASSTPPAGQETIPASSDLCPALADAAPSGQPLQTPEESASSARPKAKPSLIKAVKDKNLALIDELLRGGCALEDLGMWDNTPLLAACNYGHAEAALRLIAAGANVCARNEHNATPLHYAAVEGSLPVVAALLEACRSQADD</sequence>
<feature type="repeat" description="ANK" evidence="3">
    <location>
        <begin position="139"/>
        <end position="161"/>
    </location>
</feature>
<keyword evidence="2 3" id="KW-0040">ANK repeat</keyword>
<evidence type="ECO:0000256" key="4">
    <source>
        <dbReference type="SAM" id="MobiDB-lite"/>
    </source>
</evidence>
<comment type="caution">
    <text evidence="5">The sequence shown here is derived from an EMBL/GenBank/DDBJ whole genome shotgun (WGS) entry which is preliminary data.</text>
</comment>
<proteinExistence type="predicted"/>
<evidence type="ECO:0000313" key="5">
    <source>
        <dbReference type="EMBL" id="CAE8639683.1"/>
    </source>
</evidence>
<dbReference type="SMART" id="SM00248">
    <property type="entry name" value="ANK"/>
    <property type="match status" value="3"/>
</dbReference>
<reference evidence="5" key="1">
    <citation type="submission" date="2021-02" db="EMBL/GenBank/DDBJ databases">
        <authorList>
            <person name="Dougan E. K."/>
            <person name="Rhodes N."/>
            <person name="Thang M."/>
            <person name="Chan C."/>
        </authorList>
    </citation>
    <scope>NUCLEOTIDE SEQUENCE</scope>
</reference>
<protein>
    <submittedName>
        <fullName evidence="5">Uncharacterized protein</fullName>
    </submittedName>
</protein>
<dbReference type="PROSITE" id="PS50297">
    <property type="entry name" value="ANK_REP_REGION"/>
    <property type="match status" value="1"/>
</dbReference>
<dbReference type="EMBL" id="CAJNNW010001569">
    <property type="protein sequence ID" value="CAE8639683.1"/>
    <property type="molecule type" value="Genomic_DNA"/>
</dbReference>
<dbReference type="InterPro" id="IPR002110">
    <property type="entry name" value="Ankyrin_rpt"/>
</dbReference>
<organism evidence="5 6">
    <name type="scientific">Polarella glacialis</name>
    <name type="common">Dinoflagellate</name>
    <dbReference type="NCBI Taxonomy" id="89957"/>
    <lineage>
        <taxon>Eukaryota</taxon>
        <taxon>Sar</taxon>
        <taxon>Alveolata</taxon>
        <taxon>Dinophyceae</taxon>
        <taxon>Suessiales</taxon>
        <taxon>Suessiaceae</taxon>
        <taxon>Polarella</taxon>
    </lineage>
</organism>
<evidence type="ECO:0000256" key="1">
    <source>
        <dbReference type="ARBA" id="ARBA00022737"/>
    </source>
</evidence>
<evidence type="ECO:0000313" key="6">
    <source>
        <dbReference type="Proteomes" id="UP000626109"/>
    </source>
</evidence>
<dbReference type="Gene3D" id="1.25.40.20">
    <property type="entry name" value="Ankyrin repeat-containing domain"/>
    <property type="match status" value="1"/>
</dbReference>
<evidence type="ECO:0000256" key="3">
    <source>
        <dbReference type="PROSITE-ProRule" id="PRU00023"/>
    </source>
</evidence>
<dbReference type="PANTHER" id="PTHR24171">
    <property type="entry name" value="ANKYRIN REPEAT DOMAIN-CONTAINING PROTEIN 39-RELATED"/>
    <property type="match status" value="1"/>
</dbReference>
<dbReference type="InterPro" id="IPR036770">
    <property type="entry name" value="Ankyrin_rpt-contain_sf"/>
</dbReference>
<dbReference type="PROSITE" id="PS50088">
    <property type="entry name" value="ANK_REPEAT"/>
    <property type="match status" value="2"/>
</dbReference>
<feature type="repeat" description="ANK" evidence="3">
    <location>
        <begin position="106"/>
        <end position="138"/>
    </location>
</feature>
<dbReference type="SUPFAM" id="SSF48403">
    <property type="entry name" value="Ankyrin repeat"/>
    <property type="match status" value="1"/>
</dbReference>
<feature type="non-terminal residue" evidence="5">
    <location>
        <position position="1"/>
    </location>
</feature>
<name>A0A813HQJ1_POLGL</name>
<accession>A0A813HQJ1</accession>
<evidence type="ECO:0000256" key="2">
    <source>
        <dbReference type="ARBA" id="ARBA00023043"/>
    </source>
</evidence>
<dbReference type="Proteomes" id="UP000626109">
    <property type="component" value="Unassembled WGS sequence"/>
</dbReference>
<dbReference type="Pfam" id="PF12796">
    <property type="entry name" value="Ank_2"/>
    <property type="match status" value="1"/>
</dbReference>
<feature type="non-terminal residue" evidence="5">
    <location>
        <position position="169"/>
    </location>
</feature>
<gene>
    <name evidence="5" type="ORF">PGLA2088_LOCUS1978</name>
</gene>
<keyword evidence="1" id="KW-0677">Repeat</keyword>
<dbReference type="AlphaFoldDB" id="A0A813HQJ1"/>
<feature type="compositionally biased region" description="Low complexity" evidence="4">
    <location>
        <begin position="13"/>
        <end position="26"/>
    </location>
</feature>
<feature type="region of interest" description="Disordered" evidence="4">
    <location>
        <begin position="1"/>
        <end position="76"/>
    </location>
</feature>
<feature type="compositionally biased region" description="Low complexity" evidence="4">
    <location>
        <begin position="63"/>
        <end position="76"/>
    </location>
</feature>